<sequence>MIEEQNPWWISKNVEENETYRKYKESPVKWVPDVIDKISLDPYSLNIIVGPRQVGKTTALILLVEKLLKQVENPKAIFYFSCDKLADYKELDEVLQEYLKVKKAERIKTSYIILDEVTFPKEWFRAIKYRIDRGDFKNDVIVLTGSLSMKAKGEVESFPGRRGSGKILIMYPLPFSKFLELFNVNLPKGNVDFALRNAIKFIEYRQKIKEIFEIYLNVGGFPNAIRDYFERGKISNSTVSDFVSSIILDINKLRRSEHLFKATVKGIIERTASEFSFHTLAKEVGSVRTVISYTELLEKLFLLKTLTAIDPNTGNMLTRKERKFYFIDPFIYEVFSNWTMTKKPDENKLTEAVVVSHLSRMLPTFYLKRNGEVDIVIKNGEKFTGLEVKYGKNVRKYIGKIKDIVYLSKEEIDENVIAVPLFLGLLDAPQSLETLEII</sequence>
<evidence type="ECO:0000259" key="1">
    <source>
        <dbReference type="Pfam" id="PF13173"/>
    </source>
</evidence>
<dbReference type="EMBL" id="CP029288">
    <property type="protein sequence ID" value="AWR96826.1"/>
    <property type="molecule type" value="Genomic_DNA"/>
</dbReference>
<feature type="domain" description="DUF4143" evidence="2">
    <location>
        <begin position="249"/>
        <end position="391"/>
    </location>
</feature>
<evidence type="ECO:0000259" key="2">
    <source>
        <dbReference type="Pfam" id="PF13635"/>
    </source>
</evidence>
<keyword evidence="4" id="KW-1185">Reference proteome</keyword>
<dbReference type="SUPFAM" id="SSF52540">
    <property type="entry name" value="P-loop containing nucleoside triphosphate hydrolases"/>
    <property type="match status" value="1"/>
</dbReference>
<dbReference type="KEGG" id="asul:DFR86_04145"/>
<dbReference type="InterPro" id="IPR027417">
    <property type="entry name" value="P-loop_NTPase"/>
</dbReference>
<gene>
    <name evidence="3" type="ORF">DFR86_04145</name>
</gene>
<evidence type="ECO:0000313" key="3">
    <source>
        <dbReference type="EMBL" id="AWR96826.1"/>
    </source>
</evidence>
<dbReference type="Proteomes" id="UP000248410">
    <property type="component" value="Chromosome"/>
</dbReference>
<accession>A0A2U9ILC9</accession>
<dbReference type="Pfam" id="PF13173">
    <property type="entry name" value="AAA_14"/>
    <property type="match status" value="1"/>
</dbReference>
<dbReference type="Pfam" id="PF13635">
    <property type="entry name" value="DUF4143"/>
    <property type="match status" value="1"/>
</dbReference>
<feature type="domain" description="AAA" evidence="1">
    <location>
        <begin position="46"/>
        <end position="179"/>
    </location>
</feature>
<proteinExistence type="predicted"/>
<dbReference type="PANTHER" id="PTHR33295:SF18">
    <property type="entry name" value="AAA+ ATPASE DOMAIN-CONTAINING PROTEIN"/>
    <property type="match status" value="1"/>
</dbReference>
<dbReference type="PANTHER" id="PTHR33295">
    <property type="entry name" value="ATPASE"/>
    <property type="match status" value="1"/>
</dbReference>
<organism evidence="3 4">
    <name type="scientific">Acidianus sulfidivorans JP7</name>
    <dbReference type="NCBI Taxonomy" id="619593"/>
    <lineage>
        <taxon>Archaea</taxon>
        <taxon>Thermoproteota</taxon>
        <taxon>Thermoprotei</taxon>
        <taxon>Sulfolobales</taxon>
        <taxon>Sulfolobaceae</taxon>
        <taxon>Acidianus</taxon>
    </lineage>
</organism>
<dbReference type="AlphaFoldDB" id="A0A2U9ILC9"/>
<dbReference type="InterPro" id="IPR025420">
    <property type="entry name" value="DUF4143"/>
</dbReference>
<protein>
    <submittedName>
        <fullName evidence="3">AAA family ATPase</fullName>
    </submittedName>
</protein>
<evidence type="ECO:0000313" key="4">
    <source>
        <dbReference type="Proteomes" id="UP000248410"/>
    </source>
</evidence>
<reference evidence="3 4" key="1">
    <citation type="submission" date="2018-05" db="EMBL/GenBank/DDBJ databases">
        <title>Complete Genome Sequences of Extremely Thermoacidophilic, Metal-Mobilizing Type-Strain Members of the Archaeal Family Sulfolobaceae: Acidianus brierleyi DSM-1651T, Acidianus sulfidivorans DSM-18786T, Metallosphaera hakonensis DSM-7519T, and Metallosphaera prunae DSM-10039T.</title>
        <authorList>
            <person name="Counts J.A."/>
            <person name="Kelly R.M."/>
        </authorList>
    </citation>
    <scope>NUCLEOTIDE SEQUENCE [LARGE SCALE GENOMIC DNA]</scope>
    <source>
        <strain evidence="3 4">JP7</strain>
    </source>
</reference>
<dbReference type="InterPro" id="IPR041682">
    <property type="entry name" value="AAA_14"/>
</dbReference>
<name>A0A2U9ILC9_9CREN</name>